<dbReference type="RefSeq" id="WP_268907600.1">
    <property type="nucleotide sequence ID" value="NZ_SHKM01000003.1"/>
</dbReference>
<keyword evidence="1" id="KW-0732">Signal</keyword>
<dbReference type="EMBL" id="SHKM01000003">
    <property type="protein sequence ID" value="RZT75952.1"/>
    <property type="molecule type" value="Genomic_DNA"/>
</dbReference>
<comment type="caution">
    <text evidence="2">The sequence shown here is derived from an EMBL/GenBank/DDBJ whole genome shotgun (WGS) entry which is preliminary data.</text>
</comment>
<accession>A0ABY0IRG6</accession>
<proteinExistence type="predicted"/>
<feature type="chain" id="PRO_5045069953" description="Lipoprotein" evidence="1">
    <location>
        <begin position="23"/>
        <end position="43"/>
    </location>
</feature>
<evidence type="ECO:0008006" key="4">
    <source>
        <dbReference type="Google" id="ProtNLM"/>
    </source>
</evidence>
<dbReference type="Proteomes" id="UP000292136">
    <property type="component" value="Unassembled WGS sequence"/>
</dbReference>
<name>A0ABY0IRG6_9RHOO</name>
<evidence type="ECO:0000313" key="3">
    <source>
        <dbReference type="Proteomes" id="UP000292136"/>
    </source>
</evidence>
<dbReference type="PROSITE" id="PS51257">
    <property type="entry name" value="PROKAR_LIPOPROTEIN"/>
    <property type="match status" value="1"/>
</dbReference>
<evidence type="ECO:0000313" key="2">
    <source>
        <dbReference type="EMBL" id="RZT75952.1"/>
    </source>
</evidence>
<feature type="signal peptide" evidence="1">
    <location>
        <begin position="1"/>
        <end position="22"/>
    </location>
</feature>
<sequence>MQKWCASVLAVLLAAVSVSALACPGDKAKDEGKLMSTPAKPKG</sequence>
<protein>
    <recommendedName>
        <fullName evidence="4">Lipoprotein</fullName>
    </recommendedName>
</protein>
<organism evidence="2 3">
    <name type="scientific">Azospira oryzae</name>
    <dbReference type="NCBI Taxonomy" id="146939"/>
    <lineage>
        <taxon>Bacteria</taxon>
        <taxon>Pseudomonadati</taxon>
        <taxon>Pseudomonadota</taxon>
        <taxon>Betaproteobacteria</taxon>
        <taxon>Rhodocyclales</taxon>
        <taxon>Rhodocyclaceae</taxon>
        <taxon>Azospira</taxon>
    </lineage>
</organism>
<keyword evidence="3" id="KW-1185">Reference proteome</keyword>
<reference evidence="2 3" key="1">
    <citation type="submission" date="2019-02" db="EMBL/GenBank/DDBJ databases">
        <title>Genomic Encyclopedia of Type Strains, Phase IV (KMG-IV): sequencing the most valuable type-strain genomes for metagenomic binning, comparative biology and taxonomic classification.</title>
        <authorList>
            <person name="Goeker M."/>
        </authorList>
    </citation>
    <scope>NUCLEOTIDE SEQUENCE [LARGE SCALE GENOMIC DNA]</scope>
    <source>
        <strain evidence="2 3">DSM 21223</strain>
    </source>
</reference>
<evidence type="ECO:0000256" key="1">
    <source>
        <dbReference type="SAM" id="SignalP"/>
    </source>
</evidence>
<gene>
    <name evidence="2" type="ORF">EV678_3139</name>
</gene>